<organism evidence="10 11">
    <name type="scientific">Bifiguratus adelaidae</name>
    <dbReference type="NCBI Taxonomy" id="1938954"/>
    <lineage>
        <taxon>Eukaryota</taxon>
        <taxon>Fungi</taxon>
        <taxon>Fungi incertae sedis</taxon>
        <taxon>Mucoromycota</taxon>
        <taxon>Mucoromycotina</taxon>
        <taxon>Endogonomycetes</taxon>
        <taxon>Endogonales</taxon>
        <taxon>Endogonales incertae sedis</taxon>
        <taxon>Bifiguratus</taxon>
    </lineage>
</organism>
<evidence type="ECO:0000256" key="9">
    <source>
        <dbReference type="SAM" id="MobiDB-lite"/>
    </source>
</evidence>
<name>A0A261XZ81_9FUNG</name>
<evidence type="ECO:0000313" key="10">
    <source>
        <dbReference type="EMBL" id="OZJ03653.1"/>
    </source>
</evidence>
<dbReference type="PANTHER" id="PTHR33911:SF1">
    <property type="entry name" value="RRNA-PROCESSING PROTEIN EFG1"/>
    <property type="match status" value="1"/>
</dbReference>
<evidence type="ECO:0000313" key="11">
    <source>
        <dbReference type="Proteomes" id="UP000242875"/>
    </source>
</evidence>
<dbReference type="OrthoDB" id="47732at2759"/>
<keyword evidence="7" id="KW-0539">Nucleus</keyword>
<reference evidence="10 11" key="1">
    <citation type="journal article" date="2017" name="Mycologia">
        <title>Bifiguratus adelaidae, gen. et sp. nov., a new member of Mucoromycotina in endophytic and soil-dwelling habitats.</title>
        <authorList>
            <person name="Torres-Cruz T.J."/>
            <person name="Billingsley Tobias T.L."/>
            <person name="Almatruk M."/>
            <person name="Hesse C."/>
            <person name="Kuske C.R."/>
            <person name="Desiro A."/>
            <person name="Benucci G.M."/>
            <person name="Bonito G."/>
            <person name="Stajich J.E."/>
            <person name="Dunlap C."/>
            <person name="Arnold A.E."/>
            <person name="Porras-Alfaro A."/>
        </authorList>
    </citation>
    <scope>NUCLEOTIDE SEQUENCE [LARGE SCALE GENOMIC DNA]</scope>
    <source>
        <strain evidence="10 11">AZ0501</strain>
    </source>
</reference>
<feature type="region of interest" description="Disordered" evidence="9">
    <location>
        <begin position="1"/>
        <end position="28"/>
    </location>
</feature>
<dbReference type="Proteomes" id="UP000242875">
    <property type="component" value="Unassembled WGS sequence"/>
</dbReference>
<dbReference type="GO" id="GO:0005730">
    <property type="term" value="C:nucleolus"/>
    <property type="evidence" value="ECO:0007669"/>
    <property type="project" value="UniProtKB-SubCell"/>
</dbReference>
<comment type="subcellular location">
    <subcellularLocation>
        <location evidence="1">Nucleus</location>
        <location evidence="1">Nucleolus</location>
    </subcellularLocation>
</comment>
<evidence type="ECO:0000256" key="7">
    <source>
        <dbReference type="ARBA" id="ARBA00023242"/>
    </source>
</evidence>
<feature type="region of interest" description="Disordered" evidence="9">
    <location>
        <begin position="187"/>
        <end position="222"/>
    </location>
</feature>
<feature type="compositionally biased region" description="Acidic residues" evidence="9">
    <location>
        <begin position="213"/>
        <end position="222"/>
    </location>
</feature>
<comment type="caution">
    <text evidence="10">The sequence shown here is derived from an EMBL/GenBank/DDBJ whole genome shotgun (WGS) entry which is preliminary data.</text>
</comment>
<evidence type="ECO:0000256" key="5">
    <source>
        <dbReference type="ARBA" id="ARBA00022552"/>
    </source>
</evidence>
<keyword evidence="11" id="KW-1185">Reference proteome</keyword>
<protein>
    <recommendedName>
        <fullName evidence="3">rRNA-processing protein EFG1</fullName>
    </recommendedName>
    <alternativeName>
        <fullName evidence="4">rRNA-processing protein efg1</fullName>
    </alternativeName>
</protein>
<dbReference type="PANTHER" id="PTHR33911">
    <property type="entry name" value="RRNA-PROCESSING PROTEIN EFG1"/>
    <property type="match status" value="1"/>
</dbReference>
<evidence type="ECO:0000256" key="6">
    <source>
        <dbReference type="ARBA" id="ARBA00023054"/>
    </source>
</evidence>
<dbReference type="EMBL" id="MVBO01000075">
    <property type="protein sequence ID" value="OZJ03653.1"/>
    <property type="molecule type" value="Genomic_DNA"/>
</dbReference>
<dbReference type="GO" id="GO:0000462">
    <property type="term" value="P:maturation of SSU-rRNA from tricistronic rRNA transcript (SSU-rRNA, 5.8S rRNA, LSU-rRNA)"/>
    <property type="evidence" value="ECO:0007669"/>
    <property type="project" value="TreeGrafter"/>
</dbReference>
<keyword evidence="6 8" id="KW-0175">Coiled coil</keyword>
<dbReference type="AlphaFoldDB" id="A0A261XZ81"/>
<keyword evidence="5" id="KW-0698">rRNA processing</keyword>
<evidence type="ECO:0000256" key="8">
    <source>
        <dbReference type="SAM" id="Coils"/>
    </source>
</evidence>
<comment type="similarity">
    <text evidence="2">Belongs to the EFG1 family.</text>
</comment>
<accession>A0A261XZ81</accession>
<dbReference type="GO" id="GO:0030688">
    <property type="term" value="C:preribosome, small subunit precursor"/>
    <property type="evidence" value="ECO:0007669"/>
    <property type="project" value="TreeGrafter"/>
</dbReference>
<dbReference type="InterPro" id="IPR050786">
    <property type="entry name" value="EFG1_rRNA-proc"/>
</dbReference>
<gene>
    <name evidence="10" type="ORF">BZG36_03930</name>
</gene>
<dbReference type="Pfam" id="PF10153">
    <property type="entry name" value="Efg1"/>
    <property type="match status" value="1"/>
</dbReference>
<dbReference type="InterPro" id="IPR019310">
    <property type="entry name" value="Efg1"/>
</dbReference>
<proteinExistence type="inferred from homology"/>
<evidence type="ECO:0000256" key="3">
    <source>
        <dbReference type="ARBA" id="ARBA00018689"/>
    </source>
</evidence>
<evidence type="ECO:0000256" key="1">
    <source>
        <dbReference type="ARBA" id="ARBA00004604"/>
    </source>
</evidence>
<sequence length="222" mass="26384">MKRSSETRGGGPRKRAKPVDDALPDSFSKIKKRIRDTERTLRRDNVTAKQRNELTRKLRAMQLLMIDKQVDELERKMATKYHKVKFFERKKVERKLKQLRLDKGAEDNEQKIHDLEVDLNYIRYYPKTEKYISLFPESPEQEASESLEKKQVIRQYIANAMEKDALEIDNLWSIFREEAKERFKKQASLKDVELEAENAPAKEKPMDDFFLQGDDEEEEEGE</sequence>
<feature type="coiled-coil region" evidence="8">
    <location>
        <begin position="70"/>
        <end position="109"/>
    </location>
</feature>
<evidence type="ECO:0000256" key="2">
    <source>
        <dbReference type="ARBA" id="ARBA00006916"/>
    </source>
</evidence>
<evidence type="ECO:0000256" key="4">
    <source>
        <dbReference type="ARBA" id="ARBA00019827"/>
    </source>
</evidence>